<feature type="transmembrane region" description="Helical" evidence="6">
    <location>
        <begin position="214"/>
        <end position="231"/>
    </location>
</feature>
<feature type="transmembrane region" description="Helical" evidence="6">
    <location>
        <begin position="61"/>
        <end position="86"/>
    </location>
</feature>
<evidence type="ECO:0000313" key="8">
    <source>
        <dbReference type="Proteomes" id="UP000192721"/>
    </source>
</evidence>
<dbReference type="Pfam" id="PF01594">
    <property type="entry name" value="AI-2E_transport"/>
    <property type="match status" value="1"/>
</dbReference>
<reference evidence="7 8" key="1">
    <citation type="submission" date="2017-02" db="EMBL/GenBank/DDBJ databases">
        <title>Chromobacterium haemolyticum H5244.</title>
        <authorList>
            <person name="Gulvik C.A."/>
        </authorList>
    </citation>
    <scope>NUCLEOTIDE SEQUENCE [LARGE SCALE GENOMIC DNA]</scope>
    <source>
        <strain evidence="7 8">H5244</strain>
    </source>
</reference>
<keyword evidence="4 6" id="KW-1133">Transmembrane helix</keyword>
<evidence type="ECO:0000256" key="4">
    <source>
        <dbReference type="ARBA" id="ARBA00022989"/>
    </source>
</evidence>
<gene>
    <name evidence="7" type="ORF">B0T45_01070</name>
</gene>
<feature type="transmembrane region" description="Helical" evidence="6">
    <location>
        <begin position="310"/>
        <end position="343"/>
    </location>
</feature>
<dbReference type="PANTHER" id="PTHR21716:SF64">
    <property type="entry name" value="AI-2 TRANSPORT PROTEIN TQSA"/>
    <property type="match status" value="1"/>
</dbReference>
<feature type="transmembrane region" description="Helical" evidence="6">
    <location>
        <begin position="237"/>
        <end position="263"/>
    </location>
</feature>
<dbReference type="GO" id="GO:0055085">
    <property type="term" value="P:transmembrane transport"/>
    <property type="evidence" value="ECO:0007669"/>
    <property type="project" value="TreeGrafter"/>
</dbReference>
<evidence type="ECO:0000256" key="1">
    <source>
        <dbReference type="ARBA" id="ARBA00004141"/>
    </source>
</evidence>
<keyword evidence="3 6" id="KW-0812">Transmembrane</keyword>
<keyword evidence="5 6" id="KW-0472">Membrane</keyword>
<comment type="similarity">
    <text evidence="2">Belongs to the autoinducer-2 exporter (AI-2E) (TC 2.A.86) family.</text>
</comment>
<feature type="transmembrane region" description="Helical" evidence="6">
    <location>
        <begin position="7"/>
        <end position="25"/>
    </location>
</feature>
<organism evidence="7 8">
    <name type="scientific">Chromobacterium haemolyticum</name>
    <dbReference type="NCBI Taxonomy" id="394935"/>
    <lineage>
        <taxon>Bacteria</taxon>
        <taxon>Pseudomonadati</taxon>
        <taxon>Pseudomonadota</taxon>
        <taxon>Betaproteobacteria</taxon>
        <taxon>Neisseriales</taxon>
        <taxon>Chromobacteriaceae</taxon>
        <taxon>Chromobacterium</taxon>
    </lineage>
</organism>
<protein>
    <submittedName>
        <fullName evidence="7">AI-2E family transporter</fullName>
    </submittedName>
</protein>
<evidence type="ECO:0000256" key="3">
    <source>
        <dbReference type="ARBA" id="ARBA00022692"/>
    </source>
</evidence>
<name>A0A1W0DB30_9NEIS</name>
<evidence type="ECO:0000256" key="2">
    <source>
        <dbReference type="ARBA" id="ARBA00009773"/>
    </source>
</evidence>
<feature type="transmembrane region" description="Helical" evidence="6">
    <location>
        <begin position="31"/>
        <end position="49"/>
    </location>
</feature>
<sequence>MKRSQNRLIPWAIGATALLFAGWLLQQLAAALTPFAVAAVLAYVLNPAMRRLAGKGLPRPLAAGLLTLAGMAATIALLLVVAPMLFKQTQGLIDRLPVLADFAQGRGLPWLRTEFAIHLELDADGWKRVLAANAGALKGALSTVALRATQSGFMLAGLLFNLLLLPVLLFYFLQDGPRMAAMLATLVPRRWADEVASLAGELDRVLGEFLRGQLSVMLIMALIFASSLALLGLESGIAIGVVAGLLVFIPYLGTFLGFALAGLAAALQFDSAGDVLLVLGVFGAGQLLESFLITPWLVGERIGLSPVAVIFSLLAFGQLLGFAGLLLALPMAAATLVICRFLARAYFNTRFYQRKIRNRHQNPV</sequence>
<evidence type="ECO:0000256" key="5">
    <source>
        <dbReference type="ARBA" id="ARBA00023136"/>
    </source>
</evidence>
<feature type="transmembrane region" description="Helical" evidence="6">
    <location>
        <begin position="275"/>
        <end position="298"/>
    </location>
</feature>
<evidence type="ECO:0000256" key="6">
    <source>
        <dbReference type="SAM" id="Phobius"/>
    </source>
</evidence>
<dbReference type="InterPro" id="IPR002549">
    <property type="entry name" value="AI-2E-like"/>
</dbReference>
<dbReference type="Proteomes" id="UP000192721">
    <property type="component" value="Unassembled WGS sequence"/>
</dbReference>
<dbReference type="RefSeq" id="WP_081554311.1">
    <property type="nucleotide sequence ID" value="NZ_MUKV01000001.1"/>
</dbReference>
<feature type="transmembrane region" description="Helical" evidence="6">
    <location>
        <begin position="153"/>
        <end position="173"/>
    </location>
</feature>
<dbReference type="GO" id="GO:0016020">
    <property type="term" value="C:membrane"/>
    <property type="evidence" value="ECO:0007669"/>
    <property type="project" value="UniProtKB-SubCell"/>
</dbReference>
<comment type="subcellular location">
    <subcellularLocation>
        <location evidence="1">Membrane</location>
        <topology evidence="1">Multi-pass membrane protein</topology>
    </subcellularLocation>
</comment>
<dbReference type="AlphaFoldDB" id="A0A1W0DB30"/>
<proteinExistence type="inferred from homology"/>
<dbReference type="EMBL" id="MUKV01000001">
    <property type="protein sequence ID" value="OQS44221.1"/>
    <property type="molecule type" value="Genomic_DNA"/>
</dbReference>
<accession>A0A1W0DB30</accession>
<evidence type="ECO:0000313" key="7">
    <source>
        <dbReference type="EMBL" id="OQS44221.1"/>
    </source>
</evidence>
<dbReference type="PANTHER" id="PTHR21716">
    <property type="entry name" value="TRANSMEMBRANE PROTEIN"/>
    <property type="match status" value="1"/>
</dbReference>
<comment type="caution">
    <text evidence="7">The sequence shown here is derived from an EMBL/GenBank/DDBJ whole genome shotgun (WGS) entry which is preliminary data.</text>
</comment>